<organism evidence="8 9">
    <name type="scientific">Lentinula boryana</name>
    <dbReference type="NCBI Taxonomy" id="40481"/>
    <lineage>
        <taxon>Eukaryota</taxon>
        <taxon>Fungi</taxon>
        <taxon>Dikarya</taxon>
        <taxon>Basidiomycota</taxon>
        <taxon>Agaricomycotina</taxon>
        <taxon>Agaricomycetes</taxon>
        <taxon>Agaricomycetidae</taxon>
        <taxon>Agaricales</taxon>
        <taxon>Marasmiineae</taxon>
        <taxon>Omphalotaceae</taxon>
        <taxon>Lentinula</taxon>
    </lineage>
</organism>
<evidence type="ECO:0000256" key="3">
    <source>
        <dbReference type="ARBA" id="ARBA00023110"/>
    </source>
</evidence>
<evidence type="ECO:0000313" key="9">
    <source>
        <dbReference type="Proteomes" id="UP001163828"/>
    </source>
</evidence>
<evidence type="ECO:0000313" key="8">
    <source>
        <dbReference type="EMBL" id="KAJ3995107.1"/>
    </source>
</evidence>
<keyword evidence="6" id="KW-0732">Signal</keyword>
<evidence type="ECO:0000259" key="7">
    <source>
        <dbReference type="PROSITE" id="PS50059"/>
    </source>
</evidence>
<dbReference type="InterPro" id="IPR001179">
    <property type="entry name" value="PPIase_FKBP_dom"/>
</dbReference>
<evidence type="ECO:0000256" key="4">
    <source>
        <dbReference type="ARBA" id="ARBA00023235"/>
    </source>
</evidence>
<dbReference type="PANTHER" id="PTHR45779:SF7">
    <property type="entry name" value="PEPTIDYLPROLYL ISOMERASE"/>
    <property type="match status" value="1"/>
</dbReference>
<evidence type="ECO:0000256" key="1">
    <source>
        <dbReference type="ARBA" id="ARBA00000971"/>
    </source>
</evidence>
<evidence type="ECO:0000256" key="5">
    <source>
        <dbReference type="PROSITE-ProRule" id="PRU00277"/>
    </source>
</evidence>
<protein>
    <recommendedName>
        <fullName evidence="2 5">peptidylprolyl isomerase</fullName>
        <ecNumber evidence="2 5">5.2.1.8</ecNumber>
    </recommendedName>
</protein>
<accession>A0ABQ8Q995</accession>
<keyword evidence="4 5" id="KW-0413">Isomerase</keyword>
<dbReference type="EC" id="5.2.1.8" evidence="2 5"/>
<keyword evidence="3 5" id="KW-0697">Rotamase</keyword>
<evidence type="ECO:0000256" key="2">
    <source>
        <dbReference type="ARBA" id="ARBA00013194"/>
    </source>
</evidence>
<dbReference type="PROSITE" id="PS50059">
    <property type="entry name" value="FKBP_PPIASE"/>
    <property type="match status" value="1"/>
</dbReference>
<feature type="signal peptide" evidence="6">
    <location>
        <begin position="1"/>
        <end position="19"/>
    </location>
</feature>
<dbReference type="EMBL" id="MU790669">
    <property type="protein sequence ID" value="KAJ3995107.1"/>
    <property type="molecule type" value="Genomic_DNA"/>
</dbReference>
<feature type="chain" id="PRO_5046737228" description="peptidylprolyl isomerase" evidence="6">
    <location>
        <begin position="20"/>
        <end position="145"/>
    </location>
</feature>
<sequence>MQIIKWALFLFAAAVTTYAQDSSVSEPPAELVIETIYVPEACTLKAGSGDSIKVHYTGTLHATGDKFDSSHDRGSPLPLKLGVGQVIKGWDEGLQGMCVGEKRKLIIPSHKAYGSRGFGNIIPANSALVFETELVELNGKSHDEL</sequence>
<name>A0ABQ8Q995_9AGAR</name>
<dbReference type="InterPro" id="IPR046357">
    <property type="entry name" value="PPIase_dom_sf"/>
</dbReference>
<comment type="caution">
    <text evidence="8">The sequence shown here is derived from an EMBL/GenBank/DDBJ whole genome shotgun (WGS) entry which is preliminary data.</text>
</comment>
<feature type="domain" description="PPIase FKBP-type" evidence="7">
    <location>
        <begin position="49"/>
        <end position="138"/>
    </location>
</feature>
<comment type="catalytic activity">
    <reaction evidence="1 5">
        <text>[protein]-peptidylproline (omega=180) = [protein]-peptidylproline (omega=0)</text>
        <dbReference type="Rhea" id="RHEA:16237"/>
        <dbReference type="Rhea" id="RHEA-COMP:10747"/>
        <dbReference type="Rhea" id="RHEA-COMP:10748"/>
        <dbReference type="ChEBI" id="CHEBI:83833"/>
        <dbReference type="ChEBI" id="CHEBI:83834"/>
        <dbReference type="EC" id="5.2.1.8"/>
    </reaction>
</comment>
<dbReference type="Pfam" id="PF00254">
    <property type="entry name" value="FKBP_C"/>
    <property type="match status" value="1"/>
</dbReference>
<dbReference type="SUPFAM" id="SSF54534">
    <property type="entry name" value="FKBP-like"/>
    <property type="match status" value="1"/>
</dbReference>
<dbReference type="InterPro" id="IPR044609">
    <property type="entry name" value="FKBP2/11"/>
</dbReference>
<dbReference type="Proteomes" id="UP001163828">
    <property type="component" value="Unassembled WGS sequence"/>
</dbReference>
<reference evidence="8" key="1">
    <citation type="submission" date="2022-08" db="EMBL/GenBank/DDBJ databases">
        <authorList>
            <consortium name="DOE Joint Genome Institute"/>
            <person name="Min B."/>
            <person name="Riley R."/>
            <person name="Sierra-Patev S."/>
            <person name="Naranjo-Ortiz M."/>
            <person name="Looney B."/>
            <person name="Konkel Z."/>
            <person name="Slot J.C."/>
            <person name="Sakamoto Y."/>
            <person name="Steenwyk J.L."/>
            <person name="Rokas A."/>
            <person name="Carro J."/>
            <person name="Camarero S."/>
            <person name="Ferreira P."/>
            <person name="Molpeceres G."/>
            <person name="Ruiz-Duenas F.J."/>
            <person name="Serrano A."/>
            <person name="Henrissat B."/>
            <person name="Drula E."/>
            <person name="Hughes K.W."/>
            <person name="Mata J.L."/>
            <person name="Ishikawa N.K."/>
            <person name="Vargas-Isla R."/>
            <person name="Ushijima S."/>
            <person name="Smith C.A."/>
            <person name="Ahrendt S."/>
            <person name="Andreopoulos W."/>
            <person name="He G."/>
            <person name="Labutti K."/>
            <person name="Lipzen A."/>
            <person name="Ng V."/>
            <person name="Sandor L."/>
            <person name="Barry K."/>
            <person name="Martinez A.T."/>
            <person name="Xiao Y."/>
            <person name="Gibbons J.G."/>
            <person name="Terashima K."/>
            <person name="Hibbett D.S."/>
            <person name="Grigoriev I.V."/>
        </authorList>
    </citation>
    <scope>NUCLEOTIDE SEQUENCE</scope>
    <source>
        <strain evidence="8">TFB10827</strain>
    </source>
</reference>
<evidence type="ECO:0000256" key="6">
    <source>
        <dbReference type="SAM" id="SignalP"/>
    </source>
</evidence>
<proteinExistence type="predicted"/>
<gene>
    <name evidence="8" type="ORF">F5050DRAFT_1574266</name>
</gene>
<dbReference type="PANTHER" id="PTHR45779">
    <property type="entry name" value="PEPTIDYLPROLYL ISOMERASE"/>
    <property type="match status" value="1"/>
</dbReference>
<dbReference type="Gene3D" id="3.10.50.40">
    <property type="match status" value="1"/>
</dbReference>
<keyword evidence="9" id="KW-1185">Reference proteome</keyword>